<proteinExistence type="inferred from homology"/>
<dbReference type="Pfam" id="PF00892">
    <property type="entry name" value="EamA"/>
    <property type="match status" value="2"/>
</dbReference>
<feature type="transmembrane region" description="Helical" evidence="6">
    <location>
        <begin position="273"/>
        <end position="293"/>
    </location>
</feature>
<evidence type="ECO:0000256" key="3">
    <source>
        <dbReference type="ARBA" id="ARBA00022692"/>
    </source>
</evidence>
<name>A0A846MZ16_9PROT</name>
<feature type="transmembrane region" description="Helical" evidence="6">
    <location>
        <begin position="127"/>
        <end position="147"/>
    </location>
</feature>
<dbReference type="RefSeq" id="WP_167082392.1">
    <property type="nucleotide sequence ID" value="NZ_BAAADC010000001.1"/>
</dbReference>
<dbReference type="EMBL" id="JAASRM010000001">
    <property type="protein sequence ID" value="NIK88200.1"/>
    <property type="molecule type" value="Genomic_DNA"/>
</dbReference>
<comment type="similarity">
    <text evidence="2">Belongs to the EamA transporter family.</text>
</comment>
<feature type="domain" description="EamA" evidence="7">
    <location>
        <begin position="10"/>
        <end position="139"/>
    </location>
</feature>
<evidence type="ECO:0000256" key="5">
    <source>
        <dbReference type="ARBA" id="ARBA00023136"/>
    </source>
</evidence>
<dbReference type="PANTHER" id="PTHR32322">
    <property type="entry name" value="INNER MEMBRANE TRANSPORTER"/>
    <property type="match status" value="1"/>
</dbReference>
<protein>
    <submittedName>
        <fullName evidence="8">Drug/metabolite transporter (DMT)-like permease</fullName>
    </submittedName>
</protein>
<keyword evidence="3 6" id="KW-0812">Transmembrane</keyword>
<dbReference type="GO" id="GO:0016020">
    <property type="term" value="C:membrane"/>
    <property type="evidence" value="ECO:0007669"/>
    <property type="project" value="UniProtKB-SubCell"/>
</dbReference>
<feature type="domain" description="EamA" evidence="7">
    <location>
        <begin position="155"/>
        <end position="288"/>
    </location>
</feature>
<feature type="transmembrane region" description="Helical" evidence="6">
    <location>
        <begin position="153"/>
        <end position="174"/>
    </location>
</feature>
<keyword evidence="5 6" id="KW-0472">Membrane</keyword>
<feature type="transmembrane region" description="Helical" evidence="6">
    <location>
        <begin position="43"/>
        <end position="61"/>
    </location>
</feature>
<dbReference type="InterPro" id="IPR037185">
    <property type="entry name" value="EmrE-like"/>
</dbReference>
<feature type="transmembrane region" description="Helical" evidence="6">
    <location>
        <begin position="215"/>
        <end position="236"/>
    </location>
</feature>
<evidence type="ECO:0000256" key="2">
    <source>
        <dbReference type="ARBA" id="ARBA00007362"/>
    </source>
</evidence>
<evidence type="ECO:0000313" key="9">
    <source>
        <dbReference type="Proteomes" id="UP000570514"/>
    </source>
</evidence>
<feature type="transmembrane region" description="Helical" evidence="6">
    <location>
        <begin position="73"/>
        <end position="94"/>
    </location>
</feature>
<dbReference type="Proteomes" id="UP000570514">
    <property type="component" value="Unassembled WGS sequence"/>
</dbReference>
<feature type="transmembrane region" description="Helical" evidence="6">
    <location>
        <begin position="248"/>
        <end position="267"/>
    </location>
</feature>
<feature type="transmembrane region" description="Helical" evidence="6">
    <location>
        <begin position="181"/>
        <end position="203"/>
    </location>
</feature>
<evidence type="ECO:0000256" key="4">
    <source>
        <dbReference type="ARBA" id="ARBA00022989"/>
    </source>
</evidence>
<comment type="subcellular location">
    <subcellularLocation>
        <location evidence="1">Membrane</location>
        <topology evidence="1">Multi-pass membrane protein</topology>
    </subcellularLocation>
</comment>
<evidence type="ECO:0000259" key="7">
    <source>
        <dbReference type="Pfam" id="PF00892"/>
    </source>
</evidence>
<keyword evidence="9" id="KW-1185">Reference proteome</keyword>
<organism evidence="8 9">
    <name type="scientific">Rhizomicrobium palustre</name>
    <dbReference type="NCBI Taxonomy" id="189966"/>
    <lineage>
        <taxon>Bacteria</taxon>
        <taxon>Pseudomonadati</taxon>
        <taxon>Pseudomonadota</taxon>
        <taxon>Alphaproteobacteria</taxon>
        <taxon>Micropepsales</taxon>
        <taxon>Micropepsaceae</taxon>
        <taxon>Rhizomicrobium</taxon>
    </lineage>
</organism>
<dbReference type="AlphaFoldDB" id="A0A846MZ16"/>
<dbReference type="SUPFAM" id="SSF103481">
    <property type="entry name" value="Multidrug resistance efflux transporter EmrE"/>
    <property type="match status" value="2"/>
</dbReference>
<dbReference type="PANTHER" id="PTHR32322:SF2">
    <property type="entry name" value="EAMA DOMAIN-CONTAINING PROTEIN"/>
    <property type="match status" value="1"/>
</dbReference>
<feature type="transmembrane region" description="Helical" evidence="6">
    <location>
        <begin position="12"/>
        <end position="31"/>
    </location>
</feature>
<evidence type="ECO:0000313" key="8">
    <source>
        <dbReference type="EMBL" id="NIK88200.1"/>
    </source>
</evidence>
<sequence>MLRLSPARQGIGLGLLAAIIWGGFYTVSRHAIGSGLGAGDIAFIRYVTTAVLLLPFAAKRFGALKALGWKKGVTLAALGGPLFVIVSAFGYHFAPLSHAAVVQLGTITALCALAGHLWLGEKMGGQGVIGLLILLLGLSAVAGPGFFEGQQGAIIGDGFFVFAGLMWAVFTVLLRWWKVEALTATLAVTFYSALLFCPLYMIFGEPRALLSAPPSIVFEQALVQGVLTGIVALFAYSRAVLLLGAARAAVFTAFAPMASVLLGIVLVHETPTLGQWLGLLVASIGMGAILAPARRLR</sequence>
<keyword evidence="4 6" id="KW-1133">Transmembrane helix</keyword>
<evidence type="ECO:0000256" key="6">
    <source>
        <dbReference type="SAM" id="Phobius"/>
    </source>
</evidence>
<dbReference type="InterPro" id="IPR000620">
    <property type="entry name" value="EamA_dom"/>
</dbReference>
<feature type="transmembrane region" description="Helical" evidence="6">
    <location>
        <begin position="100"/>
        <end position="120"/>
    </location>
</feature>
<accession>A0A846MZ16</accession>
<comment type="caution">
    <text evidence="8">The sequence shown here is derived from an EMBL/GenBank/DDBJ whole genome shotgun (WGS) entry which is preliminary data.</text>
</comment>
<reference evidence="8 9" key="1">
    <citation type="submission" date="2020-03" db="EMBL/GenBank/DDBJ databases">
        <title>Genomic Encyclopedia of Type Strains, Phase IV (KMG-IV): sequencing the most valuable type-strain genomes for metagenomic binning, comparative biology and taxonomic classification.</title>
        <authorList>
            <person name="Goeker M."/>
        </authorList>
    </citation>
    <scope>NUCLEOTIDE SEQUENCE [LARGE SCALE GENOMIC DNA]</scope>
    <source>
        <strain evidence="8 9">DSM 19867</strain>
    </source>
</reference>
<evidence type="ECO:0000256" key="1">
    <source>
        <dbReference type="ARBA" id="ARBA00004141"/>
    </source>
</evidence>
<gene>
    <name evidence="8" type="ORF">FHS83_001518</name>
</gene>
<dbReference type="InterPro" id="IPR050638">
    <property type="entry name" value="AA-Vitamin_Transporters"/>
</dbReference>